<keyword evidence="5 8" id="KW-0378">Hydrolase</keyword>
<dbReference type="GO" id="GO:0000105">
    <property type="term" value="P:L-histidine biosynthetic process"/>
    <property type="evidence" value="ECO:0007669"/>
    <property type="project" value="UniProtKB-UniRule"/>
</dbReference>
<dbReference type="InterPro" id="IPR021130">
    <property type="entry name" value="PRib-ATP_PPHydrolase-like"/>
</dbReference>
<comment type="caution">
    <text evidence="9">The sequence shown here is derived from an EMBL/GenBank/DDBJ whole genome shotgun (WGS) entry which is preliminary data.</text>
</comment>
<keyword evidence="3 8" id="KW-0028">Amino-acid biosynthesis</keyword>
<reference evidence="9" key="1">
    <citation type="submission" date="2019-09" db="EMBL/GenBank/DDBJ databases">
        <title>Characterisation of the sponge microbiome using genome-centric metagenomics.</title>
        <authorList>
            <person name="Engelberts J.P."/>
            <person name="Robbins S.J."/>
            <person name="De Goeij J.M."/>
            <person name="Aranda M."/>
            <person name="Bell S.C."/>
            <person name="Webster N.S."/>
        </authorList>
    </citation>
    <scope>NUCLEOTIDE SEQUENCE</scope>
    <source>
        <strain evidence="9">SB0661_bin_32</strain>
    </source>
</reference>
<proteinExistence type="inferred from homology"/>
<dbReference type="AlphaFoldDB" id="A0A6B1D7I0"/>
<dbReference type="GO" id="GO:0005524">
    <property type="term" value="F:ATP binding"/>
    <property type="evidence" value="ECO:0007669"/>
    <property type="project" value="UniProtKB-KW"/>
</dbReference>
<organism evidence="9">
    <name type="scientific">Caldilineaceae bacterium SB0661_bin_32</name>
    <dbReference type="NCBI Taxonomy" id="2605255"/>
    <lineage>
        <taxon>Bacteria</taxon>
        <taxon>Bacillati</taxon>
        <taxon>Chloroflexota</taxon>
        <taxon>Caldilineae</taxon>
        <taxon>Caldilineales</taxon>
        <taxon>Caldilineaceae</taxon>
    </lineage>
</organism>
<comment type="similarity">
    <text evidence="8">Belongs to the PRA-PH family.</text>
</comment>
<dbReference type="PANTHER" id="PTHR42945">
    <property type="entry name" value="HISTIDINE BIOSYNTHESIS BIFUNCTIONAL PROTEIN"/>
    <property type="match status" value="1"/>
</dbReference>
<evidence type="ECO:0000256" key="2">
    <source>
        <dbReference type="ARBA" id="ARBA00005204"/>
    </source>
</evidence>
<evidence type="ECO:0000256" key="5">
    <source>
        <dbReference type="ARBA" id="ARBA00022801"/>
    </source>
</evidence>
<dbReference type="Pfam" id="PF01503">
    <property type="entry name" value="PRA-PH"/>
    <property type="match status" value="1"/>
</dbReference>
<keyword evidence="8" id="KW-0963">Cytoplasm</keyword>
<dbReference type="EMBL" id="VXMH01000059">
    <property type="protein sequence ID" value="MYC95549.1"/>
    <property type="molecule type" value="Genomic_DNA"/>
</dbReference>
<dbReference type="FunFam" id="1.10.287.1080:FF:000002">
    <property type="entry name" value="Histidine biosynthesis bifunctional protein HisIE"/>
    <property type="match status" value="1"/>
</dbReference>
<comment type="subcellular location">
    <subcellularLocation>
        <location evidence="8">Cytoplasm</location>
    </subcellularLocation>
</comment>
<sequence length="93" mass="10229">MSELISSLSATIADRKANPTPESYTARLIAAGTAKIAQKVGEEAVEVVVAALEESDERLVSEMADLIYHSLVLLEQRELSWPDVEAELARRFK</sequence>
<dbReference type="EC" id="3.6.1.31" evidence="8"/>
<comment type="catalytic activity">
    <reaction evidence="1 8">
        <text>1-(5-phospho-beta-D-ribosyl)-ATP + H2O = 1-(5-phospho-beta-D-ribosyl)-5'-AMP + diphosphate + H(+)</text>
        <dbReference type="Rhea" id="RHEA:22828"/>
        <dbReference type="ChEBI" id="CHEBI:15377"/>
        <dbReference type="ChEBI" id="CHEBI:15378"/>
        <dbReference type="ChEBI" id="CHEBI:33019"/>
        <dbReference type="ChEBI" id="CHEBI:59457"/>
        <dbReference type="ChEBI" id="CHEBI:73183"/>
        <dbReference type="EC" id="3.6.1.31"/>
    </reaction>
</comment>
<evidence type="ECO:0000256" key="3">
    <source>
        <dbReference type="ARBA" id="ARBA00022605"/>
    </source>
</evidence>
<keyword evidence="7 8" id="KW-0368">Histidine biosynthesis</keyword>
<evidence type="ECO:0000313" key="9">
    <source>
        <dbReference type="EMBL" id="MYC95549.1"/>
    </source>
</evidence>
<dbReference type="GO" id="GO:0005737">
    <property type="term" value="C:cytoplasm"/>
    <property type="evidence" value="ECO:0007669"/>
    <property type="project" value="UniProtKB-SubCell"/>
</dbReference>
<gene>
    <name evidence="8 9" type="primary">hisE</name>
    <name evidence="9" type="ORF">F4X14_11315</name>
</gene>
<keyword evidence="4 8" id="KW-0547">Nucleotide-binding</keyword>
<dbReference type="InterPro" id="IPR008179">
    <property type="entry name" value="HisE"/>
</dbReference>
<dbReference type="Gene3D" id="1.10.287.1080">
    <property type="entry name" value="MazG-like"/>
    <property type="match status" value="1"/>
</dbReference>
<dbReference type="GO" id="GO:0004636">
    <property type="term" value="F:phosphoribosyl-ATP diphosphatase activity"/>
    <property type="evidence" value="ECO:0007669"/>
    <property type="project" value="UniProtKB-UniRule"/>
</dbReference>
<dbReference type="CDD" id="cd11534">
    <property type="entry name" value="NTP-PPase_HisIE_like"/>
    <property type="match status" value="1"/>
</dbReference>
<evidence type="ECO:0000256" key="6">
    <source>
        <dbReference type="ARBA" id="ARBA00022840"/>
    </source>
</evidence>
<protein>
    <recommendedName>
        <fullName evidence="8">Phosphoribosyl-ATP pyrophosphatase</fullName>
        <shortName evidence="8">PRA-PH</shortName>
        <ecNumber evidence="8">3.6.1.31</ecNumber>
    </recommendedName>
</protein>
<keyword evidence="6 8" id="KW-0067">ATP-binding</keyword>
<comment type="pathway">
    <text evidence="2 8">Amino-acid biosynthesis; L-histidine biosynthesis; L-histidine from 5-phospho-alpha-D-ribose 1-diphosphate: step 2/9.</text>
</comment>
<dbReference type="NCBIfam" id="TIGR03188">
    <property type="entry name" value="histidine_hisI"/>
    <property type="match status" value="1"/>
</dbReference>
<evidence type="ECO:0000256" key="8">
    <source>
        <dbReference type="HAMAP-Rule" id="MF_01020"/>
    </source>
</evidence>
<accession>A0A6B1D7I0</accession>
<evidence type="ECO:0000256" key="4">
    <source>
        <dbReference type="ARBA" id="ARBA00022741"/>
    </source>
</evidence>
<dbReference type="PANTHER" id="PTHR42945:SF1">
    <property type="entry name" value="HISTIDINE BIOSYNTHESIS BIFUNCTIONAL PROTEIN HIS7"/>
    <property type="match status" value="1"/>
</dbReference>
<evidence type="ECO:0000256" key="7">
    <source>
        <dbReference type="ARBA" id="ARBA00023102"/>
    </source>
</evidence>
<dbReference type="UniPathway" id="UPA00031">
    <property type="reaction ID" value="UER00007"/>
</dbReference>
<evidence type="ECO:0000256" key="1">
    <source>
        <dbReference type="ARBA" id="ARBA00001460"/>
    </source>
</evidence>
<dbReference type="SUPFAM" id="SSF101386">
    <property type="entry name" value="all-alpha NTP pyrophosphatases"/>
    <property type="match status" value="1"/>
</dbReference>
<name>A0A6B1D7I0_9CHLR</name>
<dbReference type="HAMAP" id="MF_01020">
    <property type="entry name" value="HisE"/>
    <property type="match status" value="1"/>
</dbReference>